<evidence type="ECO:0000256" key="5">
    <source>
        <dbReference type="SAM" id="Phobius"/>
    </source>
</evidence>
<name>A0A8J7V231_9PROT</name>
<dbReference type="GO" id="GO:0030288">
    <property type="term" value="C:outer membrane-bounded periplasmic space"/>
    <property type="evidence" value="ECO:0007669"/>
    <property type="project" value="UniProtKB-ARBA"/>
</dbReference>
<dbReference type="SUPFAM" id="SSF53850">
    <property type="entry name" value="Periplasmic binding protein-like II"/>
    <property type="match status" value="1"/>
</dbReference>
<keyword evidence="4" id="KW-0732">Signal</keyword>
<keyword evidence="5" id="KW-0472">Membrane</keyword>
<keyword evidence="3" id="KW-0813">Transport</keyword>
<dbReference type="GO" id="GO:1904680">
    <property type="term" value="F:peptide transmembrane transporter activity"/>
    <property type="evidence" value="ECO:0007669"/>
    <property type="project" value="TreeGrafter"/>
</dbReference>
<sequence>MRGSGNGTGVGSNRGPNRRRVLTGAAAAAAGFYAGPMLWTAGRARAATPKAGGHMTFGVSAGSTSDTFDPGKVGNAFESVMQYTVGSMLTEIDADGGVQPKLATGWDSSADATRWTFELRKDAVFHDGRKVTSEDVIASLNHHRGEKSESTAKPIMAAVEDISADGPSTVVVALSAADADFPFKLSSFNFPIYPANADGTMDWQSRNGCGPYRVTAFDAGVRAEFERHPDYFARGPRAHFDSVSLLCLSDTAARQNALMTGEVDAIDRVDLATFDLLAKATGITVEEVPNKTHYTFPMRTDTAPFTDLNVRLALKHAVDREALLKTILRGHGVIGNDTPINSTYRYYSDEVPQRTYDPDRARHYLKKAGHEGLALDLHASDAAFTRAVDASVLLAENAKAAGFDISVKRAAQDGYWNDVWMKVPWSACYWYGTPTEDGIFTTAYSAGADWNDTFWDNERFNELLVAARGELDEALRAEMYHEMQLILNEDGGLIAPVFANDVFATRDGIAHGPLANNFEVDGRLFFERWWREDA</sequence>
<keyword evidence="8" id="KW-1185">Reference proteome</keyword>
<dbReference type="PANTHER" id="PTHR30290:SF10">
    <property type="entry name" value="PERIPLASMIC OLIGOPEPTIDE-BINDING PROTEIN-RELATED"/>
    <property type="match status" value="1"/>
</dbReference>
<feature type="domain" description="Solute-binding protein family 5" evidence="6">
    <location>
        <begin position="98"/>
        <end position="450"/>
    </location>
</feature>
<keyword evidence="5" id="KW-1133">Transmembrane helix</keyword>
<dbReference type="Pfam" id="PF00496">
    <property type="entry name" value="SBP_bac_5"/>
    <property type="match status" value="1"/>
</dbReference>
<gene>
    <name evidence="7" type="ORF">KAJ83_05420</name>
</gene>
<comment type="caution">
    <text evidence="7">The sequence shown here is derived from an EMBL/GenBank/DDBJ whole genome shotgun (WGS) entry which is preliminary data.</text>
</comment>
<evidence type="ECO:0000256" key="1">
    <source>
        <dbReference type="ARBA" id="ARBA00004418"/>
    </source>
</evidence>
<dbReference type="PANTHER" id="PTHR30290">
    <property type="entry name" value="PERIPLASMIC BINDING COMPONENT OF ABC TRANSPORTER"/>
    <property type="match status" value="1"/>
</dbReference>
<dbReference type="InterPro" id="IPR039424">
    <property type="entry name" value="SBP_5"/>
</dbReference>
<dbReference type="InterPro" id="IPR030678">
    <property type="entry name" value="Peptide/Ni-bd"/>
</dbReference>
<dbReference type="EMBL" id="JAGMWN010000002">
    <property type="protein sequence ID" value="MBP5856437.1"/>
    <property type="molecule type" value="Genomic_DNA"/>
</dbReference>
<dbReference type="InterPro" id="IPR006311">
    <property type="entry name" value="TAT_signal"/>
</dbReference>
<protein>
    <submittedName>
        <fullName evidence="7">ABC transporter substrate-binding protein</fullName>
    </submittedName>
</protein>
<dbReference type="Gene3D" id="3.90.76.10">
    <property type="entry name" value="Dipeptide-binding Protein, Domain 1"/>
    <property type="match status" value="1"/>
</dbReference>
<dbReference type="PIRSF" id="PIRSF002741">
    <property type="entry name" value="MppA"/>
    <property type="match status" value="1"/>
</dbReference>
<keyword evidence="5" id="KW-0812">Transmembrane</keyword>
<evidence type="ECO:0000313" key="8">
    <source>
        <dbReference type="Proteomes" id="UP000672602"/>
    </source>
</evidence>
<proteinExistence type="inferred from homology"/>
<accession>A0A8J7V231</accession>
<dbReference type="PROSITE" id="PS51318">
    <property type="entry name" value="TAT"/>
    <property type="match status" value="1"/>
</dbReference>
<dbReference type="GO" id="GO:0043190">
    <property type="term" value="C:ATP-binding cassette (ABC) transporter complex"/>
    <property type="evidence" value="ECO:0007669"/>
    <property type="project" value="InterPro"/>
</dbReference>
<dbReference type="Proteomes" id="UP000672602">
    <property type="component" value="Unassembled WGS sequence"/>
</dbReference>
<dbReference type="GO" id="GO:0015833">
    <property type="term" value="P:peptide transport"/>
    <property type="evidence" value="ECO:0007669"/>
    <property type="project" value="TreeGrafter"/>
</dbReference>
<comment type="subcellular location">
    <subcellularLocation>
        <location evidence="1">Periplasm</location>
    </subcellularLocation>
</comment>
<evidence type="ECO:0000256" key="3">
    <source>
        <dbReference type="ARBA" id="ARBA00022448"/>
    </source>
</evidence>
<dbReference type="Gene3D" id="3.10.105.10">
    <property type="entry name" value="Dipeptide-binding Protein, Domain 3"/>
    <property type="match status" value="1"/>
</dbReference>
<feature type="transmembrane region" description="Helical" evidence="5">
    <location>
        <begin position="21"/>
        <end position="39"/>
    </location>
</feature>
<reference evidence="7" key="1">
    <citation type="submission" date="2021-04" db="EMBL/GenBank/DDBJ databases">
        <authorList>
            <person name="Zhang D.-C."/>
        </authorList>
    </citation>
    <scope>NUCLEOTIDE SEQUENCE</scope>
    <source>
        <strain evidence="7">CGMCC 1.15697</strain>
    </source>
</reference>
<evidence type="ECO:0000313" key="7">
    <source>
        <dbReference type="EMBL" id="MBP5856437.1"/>
    </source>
</evidence>
<evidence type="ECO:0000259" key="6">
    <source>
        <dbReference type="Pfam" id="PF00496"/>
    </source>
</evidence>
<dbReference type="InterPro" id="IPR000914">
    <property type="entry name" value="SBP_5_dom"/>
</dbReference>
<evidence type="ECO:0000256" key="2">
    <source>
        <dbReference type="ARBA" id="ARBA00005695"/>
    </source>
</evidence>
<dbReference type="CDD" id="cd08503">
    <property type="entry name" value="PBP2_NikA_DppA_OppA_like_17"/>
    <property type="match status" value="1"/>
</dbReference>
<organism evidence="7 8">
    <name type="scientific">Marivibrio halodurans</name>
    <dbReference type="NCBI Taxonomy" id="2039722"/>
    <lineage>
        <taxon>Bacteria</taxon>
        <taxon>Pseudomonadati</taxon>
        <taxon>Pseudomonadota</taxon>
        <taxon>Alphaproteobacteria</taxon>
        <taxon>Rhodospirillales</taxon>
        <taxon>Rhodospirillaceae</taxon>
        <taxon>Marivibrio</taxon>
    </lineage>
</organism>
<evidence type="ECO:0000256" key="4">
    <source>
        <dbReference type="ARBA" id="ARBA00022729"/>
    </source>
</evidence>
<dbReference type="RefSeq" id="WP_210681012.1">
    <property type="nucleotide sequence ID" value="NZ_JAGMWN010000002.1"/>
</dbReference>
<dbReference type="AlphaFoldDB" id="A0A8J7V231"/>
<comment type="similarity">
    <text evidence="2">Belongs to the bacterial solute-binding protein 5 family.</text>
</comment>
<dbReference type="Gene3D" id="3.40.190.10">
    <property type="entry name" value="Periplasmic binding protein-like II"/>
    <property type="match status" value="1"/>
</dbReference>